<evidence type="ECO:0000256" key="3">
    <source>
        <dbReference type="ARBA" id="ARBA00023136"/>
    </source>
</evidence>
<feature type="transmembrane region" description="Helical" evidence="4">
    <location>
        <begin position="97"/>
        <end position="116"/>
    </location>
</feature>
<dbReference type="AlphaFoldDB" id="A0A5S4YQQ0"/>
<evidence type="ECO:0000259" key="5">
    <source>
        <dbReference type="PROSITE" id="PS50850"/>
    </source>
</evidence>
<keyword evidence="1 4" id="KW-0812">Transmembrane</keyword>
<keyword evidence="2 4" id="KW-1133">Transmembrane helix</keyword>
<protein>
    <submittedName>
        <fullName evidence="6">MFS transporter</fullName>
    </submittedName>
</protein>
<organism evidence="6 7">
    <name type="scientific">Bradyrhizobium hipponense</name>
    <dbReference type="NCBI Taxonomy" id="2605638"/>
    <lineage>
        <taxon>Bacteria</taxon>
        <taxon>Pseudomonadati</taxon>
        <taxon>Pseudomonadota</taxon>
        <taxon>Alphaproteobacteria</taxon>
        <taxon>Hyphomicrobiales</taxon>
        <taxon>Nitrobacteraceae</taxon>
        <taxon>Bradyrhizobium</taxon>
    </lineage>
</organism>
<dbReference type="PANTHER" id="PTHR11360:SF284">
    <property type="entry name" value="EG:103B4.3 PROTEIN-RELATED"/>
    <property type="match status" value="1"/>
</dbReference>
<feature type="transmembrane region" description="Helical" evidence="4">
    <location>
        <begin position="30"/>
        <end position="54"/>
    </location>
</feature>
<dbReference type="InterPro" id="IPR050327">
    <property type="entry name" value="Proton-linked_MCT"/>
</dbReference>
<evidence type="ECO:0000256" key="4">
    <source>
        <dbReference type="SAM" id="Phobius"/>
    </source>
</evidence>
<name>A0A5S4YQQ0_9BRAD</name>
<accession>A0A5S4YQQ0</accession>
<feature type="transmembrane region" description="Helical" evidence="4">
    <location>
        <begin position="333"/>
        <end position="355"/>
    </location>
</feature>
<feature type="transmembrane region" description="Helical" evidence="4">
    <location>
        <begin position="309"/>
        <end position="327"/>
    </location>
</feature>
<dbReference type="Gene3D" id="1.20.1250.20">
    <property type="entry name" value="MFS general substrate transporter like domains"/>
    <property type="match status" value="2"/>
</dbReference>
<feature type="domain" description="Major facilitator superfamily (MFS) profile" evidence="5">
    <location>
        <begin position="31"/>
        <end position="423"/>
    </location>
</feature>
<reference evidence="6 7" key="1">
    <citation type="submission" date="2019-08" db="EMBL/GenBank/DDBJ databases">
        <title>Bradyrhizobium hipponensis sp. nov., a rhizobium isolated from a Lupinus angustifolius root nodule in Tunisia.</title>
        <authorList>
            <person name="Off K."/>
            <person name="Rejili M."/>
            <person name="Mars M."/>
            <person name="Brachmann A."/>
            <person name="Marin M."/>
        </authorList>
    </citation>
    <scope>NUCLEOTIDE SEQUENCE [LARGE SCALE GENOMIC DNA]</scope>
    <source>
        <strain evidence="7">aSej3</strain>
    </source>
</reference>
<keyword evidence="7" id="KW-1185">Reference proteome</keyword>
<comment type="caution">
    <text evidence="6">The sequence shown here is derived from an EMBL/GenBank/DDBJ whole genome shotgun (WGS) entry which is preliminary data.</text>
</comment>
<dbReference type="GO" id="GO:0022857">
    <property type="term" value="F:transmembrane transporter activity"/>
    <property type="evidence" value="ECO:0007669"/>
    <property type="project" value="InterPro"/>
</dbReference>
<dbReference type="PROSITE" id="PS50850">
    <property type="entry name" value="MFS"/>
    <property type="match status" value="1"/>
</dbReference>
<feature type="transmembrane region" description="Helical" evidence="4">
    <location>
        <begin position="278"/>
        <end position="297"/>
    </location>
</feature>
<feature type="transmembrane region" description="Helical" evidence="4">
    <location>
        <begin position="396"/>
        <end position="421"/>
    </location>
</feature>
<feature type="transmembrane region" description="Helical" evidence="4">
    <location>
        <begin position="245"/>
        <end position="266"/>
    </location>
</feature>
<gene>
    <name evidence="6" type="ORF">FXV83_14885</name>
</gene>
<dbReference type="InterPro" id="IPR036259">
    <property type="entry name" value="MFS_trans_sf"/>
</dbReference>
<dbReference type="PANTHER" id="PTHR11360">
    <property type="entry name" value="MONOCARBOXYLATE TRANSPORTER"/>
    <property type="match status" value="1"/>
</dbReference>
<feature type="transmembrane region" description="Helical" evidence="4">
    <location>
        <begin position="66"/>
        <end position="85"/>
    </location>
</feature>
<feature type="transmembrane region" description="Helical" evidence="4">
    <location>
        <begin position="187"/>
        <end position="206"/>
    </location>
</feature>
<keyword evidence="3 4" id="KW-0472">Membrane</keyword>
<feature type="transmembrane region" description="Helical" evidence="4">
    <location>
        <begin position="367"/>
        <end position="390"/>
    </location>
</feature>
<dbReference type="EMBL" id="VSTH01000049">
    <property type="protein sequence ID" value="TYO65705.1"/>
    <property type="molecule type" value="Genomic_DNA"/>
</dbReference>
<feature type="transmembrane region" description="Helical" evidence="4">
    <location>
        <begin position="155"/>
        <end position="175"/>
    </location>
</feature>
<dbReference type="Pfam" id="PF07690">
    <property type="entry name" value="MFS_1"/>
    <property type="match status" value="1"/>
</dbReference>
<dbReference type="SUPFAM" id="SSF103473">
    <property type="entry name" value="MFS general substrate transporter"/>
    <property type="match status" value="1"/>
</dbReference>
<evidence type="ECO:0000256" key="1">
    <source>
        <dbReference type="ARBA" id="ARBA00022692"/>
    </source>
</evidence>
<evidence type="ECO:0000313" key="7">
    <source>
        <dbReference type="Proteomes" id="UP000324797"/>
    </source>
</evidence>
<dbReference type="InterPro" id="IPR011701">
    <property type="entry name" value="MFS"/>
</dbReference>
<sequence>MALPPSCPPLAEVTLTIQSTLAHRSIFRGWFVVAGAFAVTLVGFGCAYTFSAFLKPLQLEFGASRGSVSLVFSLAGFLYFGLGIISGPLADRFGSRVLAVIGMLLTGLGLFAAGFARSLAEVYLAYGLGVGVGVGCAYVPAIGAVQRWFVRRRGFASGLAVSGIGVGTLAMPPLATLLIEMLGWRGAYLALGLLAAAIGGVLALLIENDPRDRGLGPDGDQALATGSSRAAGASIAEAVRSRNFIALYVACLICAFGVFVPFVHLVPYASDHGVTPTTAVLLLGVIGIGSTAGRFLLGGLADRMGRTSALLLMFAGMAVTLAIWAISINVWALAAFAFVYGAFYGGWVAVLPAVVMDYFGGRNVSGIIGILYTSVAFGTLIGPSAAGFAYDLMHSYTVPILISATANVVAALIVAAVLAPGGRATVGAARR</sequence>
<proteinExistence type="predicted"/>
<dbReference type="Proteomes" id="UP000324797">
    <property type="component" value="Unassembled WGS sequence"/>
</dbReference>
<evidence type="ECO:0000256" key="2">
    <source>
        <dbReference type="ARBA" id="ARBA00022989"/>
    </source>
</evidence>
<dbReference type="InterPro" id="IPR020846">
    <property type="entry name" value="MFS_dom"/>
</dbReference>
<evidence type="ECO:0000313" key="6">
    <source>
        <dbReference type="EMBL" id="TYO65705.1"/>
    </source>
</evidence>
<feature type="transmembrane region" description="Helical" evidence="4">
    <location>
        <begin position="122"/>
        <end position="143"/>
    </location>
</feature>